<evidence type="ECO:0000256" key="1">
    <source>
        <dbReference type="SAM" id="MobiDB-lite"/>
    </source>
</evidence>
<reference evidence="2 3" key="1">
    <citation type="submission" date="2020-05" db="EMBL/GenBank/DDBJ databases">
        <authorList>
            <person name="Campoy J."/>
            <person name="Schneeberger K."/>
            <person name="Spophaly S."/>
        </authorList>
    </citation>
    <scope>NUCLEOTIDE SEQUENCE [LARGE SCALE GENOMIC DNA]</scope>
    <source>
        <strain evidence="2">PruArmRojPasFocal</strain>
    </source>
</reference>
<feature type="compositionally biased region" description="Basic and acidic residues" evidence="1">
    <location>
        <begin position="70"/>
        <end position="79"/>
    </location>
</feature>
<dbReference type="EMBL" id="CAEKDK010000004">
    <property type="protein sequence ID" value="CAB4278048.1"/>
    <property type="molecule type" value="Genomic_DNA"/>
</dbReference>
<feature type="region of interest" description="Disordered" evidence="1">
    <location>
        <begin position="56"/>
        <end position="86"/>
    </location>
</feature>
<evidence type="ECO:0000313" key="3">
    <source>
        <dbReference type="Proteomes" id="UP000507222"/>
    </source>
</evidence>
<dbReference type="Proteomes" id="UP000507222">
    <property type="component" value="Unassembled WGS sequence"/>
</dbReference>
<sequence length="86" mass="9046">MVGVGSGSSTSSSSFFWVFCGPGGASARAGPWLRPPPADGRPLLARRAGLLRRLTARRRESPVPRGARPRAPELPHDSARACVSPV</sequence>
<organism evidence="2 3">
    <name type="scientific">Prunus armeniaca</name>
    <name type="common">Apricot</name>
    <name type="synonym">Armeniaca vulgaris</name>
    <dbReference type="NCBI Taxonomy" id="36596"/>
    <lineage>
        <taxon>Eukaryota</taxon>
        <taxon>Viridiplantae</taxon>
        <taxon>Streptophyta</taxon>
        <taxon>Embryophyta</taxon>
        <taxon>Tracheophyta</taxon>
        <taxon>Spermatophyta</taxon>
        <taxon>Magnoliopsida</taxon>
        <taxon>eudicotyledons</taxon>
        <taxon>Gunneridae</taxon>
        <taxon>Pentapetalae</taxon>
        <taxon>rosids</taxon>
        <taxon>fabids</taxon>
        <taxon>Rosales</taxon>
        <taxon>Rosaceae</taxon>
        <taxon>Amygdaloideae</taxon>
        <taxon>Amygdaleae</taxon>
        <taxon>Prunus</taxon>
    </lineage>
</organism>
<dbReference type="AlphaFoldDB" id="A0A6J5UVV2"/>
<accession>A0A6J5UVV2</accession>
<name>A0A6J5UVV2_PRUAR</name>
<protein>
    <submittedName>
        <fullName evidence="2">Uncharacterized protein</fullName>
    </submittedName>
</protein>
<proteinExistence type="predicted"/>
<gene>
    <name evidence="2" type="ORF">CURHAP_LOCUS28256</name>
</gene>
<evidence type="ECO:0000313" key="2">
    <source>
        <dbReference type="EMBL" id="CAB4278048.1"/>
    </source>
</evidence>